<dbReference type="NCBIfam" id="TIGR00104">
    <property type="entry name" value="tRNA_TsaA"/>
    <property type="match status" value="1"/>
</dbReference>
<evidence type="ECO:0000313" key="5">
    <source>
        <dbReference type="Proteomes" id="UP000288096"/>
    </source>
</evidence>
<dbReference type="InterPro" id="IPR023370">
    <property type="entry name" value="TrmO-like_N"/>
</dbReference>
<dbReference type="Pfam" id="PF01980">
    <property type="entry name" value="TrmO_N"/>
    <property type="match status" value="1"/>
</dbReference>
<evidence type="ECO:0000313" key="4">
    <source>
        <dbReference type="EMBL" id="GBC59399.1"/>
    </source>
</evidence>
<dbReference type="CDD" id="cd09281">
    <property type="entry name" value="UPF0066"/>
    <property type="match status" value="1"/>
</dbReference>
<keyword evidence="4" id="KW-0808">Transferase</keyword>
<dbReference type="GO" id="GO:0016740">
    <property type="term" value="F:transferase activity"/>
    <property type="evidence" value="ECO:0007669"/>
    <property type="project" value="UniProtKB-KW"/>
</dbReference>
<dbReference type="EMBL" id="BEXT01000001">
    <property type="protein sequence ID" value="GBC59399.1"/>
    <property type="molecule type" value="Genomic_DNA"/>
</dbReference>
<dbReference type="Gene3D" id="2.40.30.70">
    <property type="entry name" value="YaeB-like"/>
    <property type="match status" value="1"/>
</dbReference>
<dbReference type="OrthoDB" id="9804309at2"/>
<dbReference type="SUPFAM" id="SSF118196">
    <property type="entry name" value="YaeB-like"/>
    <property type="match status" value="1"/>
</dbReference>
<dbReference type="InterPro" id="IPR036413">
    <property type="entry name" value="YaeB-like_sf"/>
</dbReference>
<evidence type="ECO:0000256" key="1">
    <source>
        <dbReference type="ARBA" id="ARBA00022691"/>
    </source>
</evidence>
<feature type="domain" description="TsaA-like" evidence="3">
    <location>
        <begin position="7"/>
        <end position="138"/>
    </location>
</feature>
<dbReference type="RefSeq" id="WP_124326917.1">
    <property type="nucleotide sequence ID" value="NZ_BEXT01000001.1"/>
</dbReference>
<name>A0A401FR12_9BACT</name>
<dbReference type="InterPro" id="IPR040372">
    <property type="entry name" value="YaeB-like"/>
</dbReference>
<gene>
    <name evidence="4" type="ORF">DENIS_0338</name>
</gene>
<keyword evidence="1" id="KW-0949">S-adenosyl-L-methionine</keyword>
<dbReference type="PANTHER" id="PTHR12818:SF0">
    <property type="entry name" value="TRNA (ADENINE(37)-N6)-METHYLTRANSFERASE"/>
    <property type="match status" value="1"/>
</dbReference>
<evidence type="ECO:0000259" key="3">
    <source>
        <dbReference type="PROSITE" id="PS51668"/>
    </source>
</evidence>
<reference evidence="5" key="1">
    <citation type="submission" date="2017-11" db="EMBL/GenBank/DDBJ databases">
        <authorList>
            <person name="Watanabe M."/>
            <person name="Kojima H."/>
        </authorList>
    </citation>
    <scope>NUCLEOTIDE SEQUENCE [LARGE SCALE GENOMIC DNA]</scope>
    <source>
        <strain evidence="5">Tokyo 01</strain>
    </source>
</reference>
<dbReference type="InterPro" id="IPR036414">
    <property type="entry name" value="YaeB_N_sf"/>
</dbReference>
<dbReference type="PANTHER" id="PTHR12818">
    <property type="entry name" value="TRNA (ADENINE(37)-N6)-METHYLTRANSFERASE"/>
    <property type="match status" value="1"/>
</dbReference>
<comment type="similarity">
    <text evidence="2">Belongs to the tRNA methyltransferase O family.</text>
</comment>
<organism evidence="4 5">
    <name type="scientific">Desulfonema ishimotonii</name>
    <dbReference type="NCBI Taxonomy" id="45657"/>
    <lineage>
        <taxon>Bacteria</taxon>
        <taxon>Pseudomonadati</taxon>
        <taxon>Thermodesulfobacteriota</taxon>
        <taxon>Desulfobacteria</taxon>
        <taxon>Desulfobacterales</taxon>
        <taxon>Desulfococcaceae</taxon>
        <taxon>Desulfonema</taxon>
    </lineage>
</organism>
<reference evidence="5" key="2">
    <citation type="submission" date="2019-01" db="EMBL/GenBank/DDBJ databases">
        <title>Genome sequence of Desulfonema ishimotonii strain Tokyo 01.</title>
        <authorList>
            <person name="Fukui M."/>
        </authorList>
    </citation>
    <scope>NUCLEOTIDE SEQUENCE [LARGE SCALE GENOMIC DNA]</scope>
    <source>
        <strain evidence="5">Tokyo 01</strain>
    </source>
</reference>
<comment type="caution">
    <text evidence="4">The sequence shown here is derived from an EMBL/GenBank/DDBJ whole genome shotgun (WGS) entry which is preliminary data.</text>
</comment>
<evidence type="ECO:0000256" key="2">
    <source>
        <dbReference type="ARBA" id="ARBA00033753"/>
    </source>
</evidence>
<dbReference type="PROSITE" id="PS51668">
    <property type="entry name" value="TSAA_2"/>
    <property type="match status" value="1"/>
</dbReference>
<protein>
    <submittedName>
        <fullName evidence="4">tRNA (N6-threonylcarbamoyladenosine(37)-N6)-meth yltransferase TrmO</fullName>
    </submittedName>
</protein>
<accession>A0A401FR12</accession>
<proteinExistence type="inferred from homology"/>
<keyword evidence="5" id="KW-1185">Reference proteome</keyword>
<dbReference type="Proteomes" id="UP000288096">
    <property type="component" value="Unassembled WGS sequence"/>
</dbReference>
<dbReference type="AlphaFoldDB" id="A0A401FR12"/>
<sequence>MQSPIEYHPIGVIRTPFKTPEGTPIQPTGGTDAEAVAEIFPKYRAGLEDLEGFSHLILLYHCHLSAPFRLKVRPFLDNTERGLFATRAPSRPNSIGLSVVRLSRIADHALYIKDVDILDGAPLLDIKPYVPAFDMRQGARSGWFETKAGQTGTIRDDGRFSKK</sequence>